<name>A0AB73PF29_LIMRT</name>
<comment type="caution">
    <text evidence="3">The sequence shown here is derived from an EMBL/GenBank/DDBJ whole genome shotgun (WGS) entry which is preliminary data.</text>
</comment>
<dbReference type="PANTHER" id="PTHR46401:SF2">
    <property type="entry name" value="GLYCOSYLTRANSFERASE WBBK-RELATED"/>
    <property type="match status" value="1"/>
</dbReference>
<reference evidence="3 4" key="1">
    <citation type="submission" date="2017-05" db="EMBL/GenBank/DDBJ databases">
        <authorList>
            <person name="Lin X.B."/>
            <person name="Stothard P."/>
            <person name="Tasseva G."/>
            <person name="Walter J."/>
        </authorList>
    </citation>
    <scope>NUCLEOTIDE SEQUENCE [LARGE SCALE GENOMIC DNA]</scope>
    <source>
        <strain evidence="3 4">105n</strain>
    </source>
</reference>
<proteinExistence type="predicted"/>
<accession>A0AB73PF29</accession>
<evidence type="ECO:0000313" key="4">
    <source>
        <dbReference type="Proteomes" id="UP000216681"/>
    </source>
</evidence>
<evidence type="ECO:0000259" key="2">
    <source>
        <dbReference type="Pfam" id="PF00534"/>
    </source>
</evidence>
<organism evidence="3 4">
    <name type="scientific">Limosilactobacillus reuteri</name>
    <name type="common">Lactobacillus reuteri</name>
    <dbReference type="NCBI Taxonomy" id="1598"/>
    <lineage>
        <taxon>Bacteria</taxon>
        <taxon>Bacillati</taxon>
        <taxon>Bacillota</taxon>
        <taxon>Bacilli</taxon>
        <taxon>Lactobacillales</taxon>
        <taxon>Lactobacillaceae</taxon>
        <taxon>Limosilactobacillus</taxon>
    </lineage>
</organism>
<dbReference type="PANTHER" id="PTHR46401">
    <property type="entry name" value="GLYCOSYLTRANSFERASE WBBK-RELATED"/>
    <property type="match status" value="1"/>
</dbReference>
<dbReference type="Pfam" id="PF00534">
    <property type="entry name" value="Glycos_transf_1"/>
    <property type="match status" value="1"/>
</dbReference>
<gene>
    <name evidence="3" type="ORF">CBG15_07725</name>
</gene>
<dbReference type="EMBL" id="NGPX01000042">
    <property type="protein sequence ID" value="OYS92956.1"/>
    <property type="molecule type" value="Genomic_DNA"/>
</dbReference>
<dbReference type="RefSeq" id="WP_094566564.1">
    <property type="nucleotide sequence ID" value="NZ_NGPX01000042.1"/>
</dbReference>
<protein>
    <submittedName>
        <fullName evidence="3">Glycosyl transferase family 1</fullName>
    </submittedName>
</protein>
<dbReference type="Proteomes" id="UP000216681">
    <property type="component" value="Unassembled WGS sequence"/>
</dbReference>
<dbReference type="Gene3D" id="3.40.50.2000">
    <property type="entry name" value="Glycogen Phosphorylase B"/>
    <property type="match status" value="2"/>
</dbReference>
<feature type="domain" description="Glycosyl transferase family 1" evidence="2">
    <location>
        <begin position="191"/>
        <end position="356"/>
    </location>
</feature>
<dbReference type="SUPFAM" id="SSF53756">
    <property type="entry name" value="UDP-Glycosyltransferase/glycogen phosphorylase"/>
    <property type="match status" value="1"/>
</dbReference>
<keyword evidence="1 3" id="KW-0808">Transferase</keyword>
<dbReference type="AlphaFoldDB" id="A0AB73PF29"/>
<dbReference type="CDD" id="cd03801">
    <property type="entry name" value="GT4_PimA-like"/>
    <property type="match status" value="1"/>
</dbReference>
<dbReference type="InterPro" id="IPR001296">
    <property type="entry name" value="Glyco_trans_1"/>
</dbReference>
<dbReference type="GO" id="GO:0016757">
    <property type="term" value="F:glycosyltransferase activity"/>
    <property type="evidence" value="ECO:0007669"/>
    <property type="project" value="InterPro"/>
</dbReference>
<sequence length="376" mass="43871">MSTRKILYVRSGPYKVNLNGYNLQEIGLGKAFCKKGYDFDILYYSDENKIELIDTPQNNLRILWCKGIRLLRSGVYPKILKKEFLKKYDYIIVSEYSQIMAVLLSGLHSNVYVYNGPYYNLFKLKLIEPIYDKLFVSVLNKRLKKIFCKTKMAENFLEKKGFSNTIPVGVGLDLEKYKKKEKIDVSTKTVLNKMQGHKNVLFVGSISKRKNVEFIIEAFIDYKIKNRQDRKTQLILIGKDSNRYKQYCKNLIPQELQESVLWVESLRNSQLKFVYQKTDLFLLPSKQEIFGMVLLEAMYFSVPVIASHTAGADMLIKTLTNGIIMDNYDYTLWSEQIKQLLNNTNLAKSMGENAHKTVSNEFNWNRIANKMEESFQ</sequence>
<evidence type="ECO:0000256" key="1">
    <source>
        <dbReference type="ARBA" id="ARBA00022679"/>
    </source>
</evidence>
<reference evidence="3 4" key="2">
    <citation type="submission" date="2017-09" db="EMBL/GenBank/DDBJ databases">
        <title>Tripartite evolution among Lactobacillus johnsonii, Lactobacillus taiwanensis, Lactobacillus reuteri and their rodent host.</title>
        <authorList>
            <person name="Wang T."/>
            <person name="Knowles S."/>
            <person name="Cheng C."/>
        </authorList>
    </citation>
    <scope>NUCLEOTIDE SEQUENCE [LARGE SCALE GENOMIC DNA]</scope>
    <source>
        <strain evidence="3 4">105n</strain>
    </source>
</reference>
<dbReference type="GO" id="GO:0009103">
    <property type="term" value="P:lipopolysaccharide biosynthetic process"/>
    <property type="evidence" value="ECO:0007669"/>
    <property type="project" value="TreeGrafter"/>
</dbReference>
<evidence type="ECO:0000313" key="3">
    <source>
        <dbReference type="EMBL" id="OYS92956.1"/>
    </source>
</evidence>